<evidence type="ECO:0000259" key="2">
    <source>
        <dbReference type="Pfam" id="PF14392"/>
    </source>
</evidence>
<reference evidence="3" key="2">
    <citation type="journal article" date="2024" name="Plant">
        <title>Genomic evolution and insights into agronomic trait innovations of Sesamum species.</title>
        <authorList>
            <person name="Miao H."/>
            <person name="Wang L."/>
            <person name="Qu L."/>
            <person name="Liu H."/>
            <person name="Sun Y."/>
            <person name="Le M."/>
            <person name="Wang Q."/>
            <person name="Wei S."/>
            <person name="Zheng Y."/>
            <person name="Lin W."/>
            <person name="Duan Y."/>
            <person name="Cao H."/>
            <person name="Xiong S."/>
            <person name="Wang X."/>
            <person name="Wei L."/>
            <person name="Li C."/>
            <person name="Ma Q."/>
            <person name="Ju M."/>
            <person name="Zhao R."/>
            <person name="Li G."/>
            <person name="Mu C."/>
            <person name="Tian Q."/>
            <person name="Mei H."/>
            <person name="Zhang T."/>
            <person name="Gao T."/>
            <person name="Zhang H."/>
        </authorList>
    </citation>
    <scope>NUCLEOTIDE SEQUENCE</scope>
    <source>
        <strain evidence="3">KEN1</strain>
    </source>
</reference>
<proteinExistence type="predicted"/>
<dbReference type="InterPro" id="IPR025836">
    <property type="entry name" value="Zn_knuckle_CX2CX4HX4C"/>
</dbReference>
<feature type="region of interest" description="Disordered" evidence="1">
    <location>
        <begin position="91"/>
        <end position="158"/>
    </location>
</feature>
<organism evidence="3">
    <name type="scientific">Sesamum latifolium</name>
    <dbReference type="NCBI Taxonomy" id="2727402"/>
    <lineage>
        <taxon>Eukaryota</taxon>
        <taxon>Viridiplantae</taxon>
        <taxon>Streptophyta</taxon>
        <taxon>Embryophyta</taxon>
        <taxon>Tracheophyta</taxon>
        <taxon>Spermatophyta</taxon>
        <taxon>Magnoliopsida</taxon>
        <taxon>eudicotyledons</taxon>
        <taxon>Gunneridae</taxon>
        <taxon>Pentapetalae</taxon>
        <taxon>asterids</taxon>
        <taxon>lamiids</taxon>
        <taxon>Lamiales</taxon>
        <taxon>Pedaliaceae</taxon>
        <taxon>Sesamum</taxon>
    </lineage>
</organism>
<comment type="caution">
    <text evidence="3">The sequence shown here is derived from an EMBL/GenBank/DDBJ whole genome shotgun (WGS) entry which is preliminary data.</text>
</comment>
<evidence type="ECO:0000313" key="3">
    <source>
        <dbReference type="EMBL" id="KAL0427147.1"/>
    </source>
</evidence>
<protein>
    <recommendedName>
        <fullName evidence="2">Zinc knuckle CX2CX4HX4C domain-containing protein</fullName>
    </recommendedName>
</protein>
<dbReference type="Pfam" id="PF14392">
    <property type="entry name" value="zf-CCHC_4"/>
    <property type="match status" value="1"/>
</dbReference>
<accession>A0AAW2VD77</accession>
<evidence type="ECO:0000256" key="1">
    <source>
        <dbReference type="SAM" id="MobiDB-lite"/>
    </source>
</evidence>
<sequence length="235" mass="25599">MRLRVSMDITKSLKRVLKIRTVLGDEQLVSFTYEKLPNFCYLCGCLGHLSKFCELRFSDGFSDPGEATPFGPWLRATNPLSGRNRSLITARSPATPSFTSPSLNSPSPTHQPSLHRQTTKGVAIFGSITPSASPHSPSMTHSKPHASSPPMHTDPISNTVRISAPQVPAIDLPSHPIFQLETTLNSFIQTPFPPHQSLPSPHITSLSFPSSLHTPCLPDPILSRTIPHYPSAAPL</sequence>
<feature type="domain" description="Zinc knuckle CX2CX4HX4C" evidence="2">
    <location>
        <begin position="7"/>
        <end position="54"/>
    </location>
</feature>
<feature type="compositionally biased region" description="Polar residues" evidence="1">
    <location>
        <begin position="91"/>
        <end position="120"/>
    </location>
</feature>
<feature type="compositionally biased region" description="Polar residues" evidence="1">
    <location>
        <begin position="128"/>
        <end position="141"/>
    </location>
</feature>
<gene>
    <name evidence="3" type="ORF">Slati_2889500</name>
</gene>
<reference evidence="3" key="1">
    <citation type="submission" date="2020-06" db="EMBL/GenBank/DDBJ databases">
        <authorList>
            <person name="Li T."/>
            <person name="Hu X."/>
            <person name="Zhang T."/>
            <person name="Song X."/>
            <person name="Zhang H."/>
            <person name="Dai N."/>
            <person name="Sheng W."/>
            <person name="Hou X."/>
            <person name="Wei L."/>
        </authorList>
    </citation>
    <scope>NUCLEOTIDE SEQUENCE</scope>
    <source>
        <strain evidence="3">KEN1</strain>
        <tissue evidence="3">Leaf</tissue>
    </source>
</reference>
<dbReference type="AlphaFoldDB" id="A0AAW2VD77"/>
<dbReference type="EMBL" id="JACGWN010000010">
    <property type="protein sequence ID" value="KAL0427147.1"/>
    <property type="molecule type" value="Genomic_DNA"/>
</dbReference>
<name>A0AAW2VD77_9LAMI</name>